<dbReference type="SFLD" id="SFLDS00003">
    <property type="entry name" value="Haloacid_Dehalogenase"/>
    <property type="match status" value="1"/>
</dbReference>
<dbReference type="InterPro" id="IPR008250">
    <property type="entry name" value="ATPase_P-typ_transduc_dom_A_sf"/>
</dbReference>
<keyword evidence="2 9" id="KW-0812">Transmembrane</keyword>
<dbReference type="Pfam" id="PF00690">
    <property type="entry name" value="Cation_ATPase_N"/>
    <property type="match status" value="1"/>
</dbReference>
<evidence type="ECO:0000256" key="4">
    <source>
        <dbReference type="ARBA" id="ARBA00022840"/>
    </source>
</evidence>
<organism evidence="11 12">
    <name type="scientific">Streptomyces chryseus</name>
    <dbReference type="NCBI Taxonomy" id="68186"/>
    <lineage>
        <taxon>Bacteria</taxon>
        <taxon>Bacillati</taxon>
        <taxon>Actinomycetota</taxon>
        <taxon>Actinomycetes</taxon>
        <taxon>Kitasatosporales</taxon>
        <taxon>Streptomycetaceae</taxon>
        <taxon>Streptomyces</taxon>
    </lineage>
</organism>
<dbReference type="SUPFAM" id="SSF56784">
    <property type="entry name" value="HAD-like"/>
    <property type="match status" value="1"/>
</dbReference>
<feature type="domain" description="Cation-transporting P-type ATPase N-terminal" evidence="10">
    <location>
        <begin position="6"/>
        <end position="70"/>
    </location>
</feature>
<evidence type="ECO:0000256" key="1">
    <source>
        <dbReference type="ARBA" id="ARBA00004651"/>
    </source>
</evidence>
<dbReference type="InterPro" id="IPR004014">
    <property type="entry name" value="ATPase_P-typ_cation-transptr_N"/>
</dbReference>
<comment type="subcellular location">
    <subcellularLocation>
        <location evidence="1">Cell membrane</location>
        <topology evidence="1">Multi-pass membrane protein</topology>
    </subcellularLocation>
</comment>
<dbReference type="SUPFAM" id="SSF81660">
    <property type="entry name" value="Metal cation-transporting ATPase, ATP-binding domain N"/>
    <property type="match status" value="1"/>
</dbReference>
<keyword evidence="3" id="KW-0547">Nucleotide-binding</keyword>
<evidence type="ECO:0000256" key="5">
    <source>
        <dbReference type="ARBA" id="ARBA00022967"/>
    </source>
</evidence>
<dbReference type="SUPFAM" id="SSF81665">
    <property type="entry name" value="Calcium ATPase, transmembrane domain M"/>
    <property type="match status" value="1"/>
</dbReference>
<comment type="caution">
    <text evidence="11">The sequence shown here is derived from an EMBL/GenBank/DDBJ whole genome shotgun (WGS) entry which is preliminary data.</text>
</comment>
<dbReference type="RefSeq" id="WP_138894051.1">
    <property type="nucleotide sequence ID" value="NZ_BMVO01000028.1"/>
</dbReference>
<keyword evidence="5" id="KW-1278">Translocase</keyword>
<evidence type="ECO:0000256" key="2">
    <source>
        <dbReference type="ARBA" id="ARBA00022692"/>
    </source>
</evidence>
<dbReference type="InterPro" id="IPR023298">
    <property type="entry name" value="ATPase_P-typ_TM_dom_sf"/>
</dbReference>
<dbReference type="Pfam" id="PF13246">
    <property type="entry name" value="Cation_ATPase"/>
    <property type="match status" value="1"/>
</dbReference>
<evidence type="ECO:0000259" key="10">
    <source>
        <dbReference type="SMART" id="SM00831"/>
    </source>
</evidence>
<dbReference type="InterPro" id="IPR001757">
    <property type="entry name" value="P_typ_ATPase"/>
</dbReference>
<dbReference type="PRINTS" id="PR00120">
    <property type="entry name" value="HATPASE"/>
</dbReference>
<dbReference type="PROSITE" id="PS00154">
    <property type="entry name" value="ATPASE_E1_E2"/>
    <property type="match status" value="1"/>
</dbReference>
<dbReference type="InterPro" id="IPR023299">
    <property type="entry name" value="ATPase_P-typ_cyto_dom_N"/>
</dbReference>
<dbReference type="Gene3D" id="1.20.1110.10">
    <property type="entry name" value="Calcium-transporting ATPase, transmembrane domain"/>
    <property type="match status" value="1"/>
</dbReference>
<dbReference type="InterPro" id="IPR006068">
    <property type="entry name" value="ATPase_P-typ_cation-transptr_C"/>
</dbReference>
<feature type="transmembrane region" description="Helical" evidence="9">
    <location>
        <begin position="54"/>
        <end position="83"/>
    </location>
</feature>
<name>A0ABQ3E8A2_9ACTN</name>
<evidence type="ECO:0000256" key="9">
    <source>
        <dbReference type="SAM" id="Phobius"/>
    </source>
</evidence>
<feature type="transmembrane region" description="Helical" evidence="9">
    <location>
        <begin position="745"/>
        <end position="767"/>
    </location>
</feature>
<protein>
    <submittedName>
        <fullName evidence="11">ATPase</fullName>
    </submittedName>
</protein>
<dbReference type="Gene3D" id="3.40.50.1000">
    <property type="entry name" value="HAD superfamily/HAD-like"/>
    <property type="match status" value="1"/>
</dbReference>
<dbReference type="Pfam" id="PF00689">
    <property type="entry name" value="Cation_ATPase_C"/>
    <property type="match status" value="1"/>
</dbReference>
<dbReference type="Proteomes" id="UP000599437">
    <property type="component" value="Unassembled WGS sequence"/>
</dbReference>
<dbReference type="PANTHER" id="PTHR42861">
    <property type="entry name" value="CALCIUM-TRANSPORTING ATPASE"/>
    <property type="match status" value="1"/>
</dbReference>
<dbReference type="InterPro" id="IPR059000">
    <property type="entry name" value="ATPase_P-type_domA"/>
</dbReference>
<reference evidence="12" key="1">
    <citation type="journal article" date="2019" name="Int. J. Syst. Evol. Microbiol.">
        <title>The Global Catalogue of Microorganisms (GCM) 10K type strain sequencing project: providing services to taxonomists for standard genome sequencing and annotation.</title>
        <authorList>
            <consortium name="The Broad Institute Genomics Platform"/>
            <consortium name="The Broad Institute Genome Sequencing Center for Infectious Disease"/>
            <person name="Wu L."/>
            <person name="Ma J."/>
        </authorList>
    </citation>
    <scope>NUCLEOTIDE SEQUENCE [LARGE SCALE GENOMIC DNA]</scope>
    <source>
        <strain evidence="12">JCM 4737</strain>
    </source>
</reference>
<keyword evidence="12" id="KW-1185">Reference proteome</keyword>
<dbReference type="Gene3D" id="3.40.1110.10">
    <property type="entry name" value="Calcium-transporting ATPase, cytoplasmic domain N"/>
    <property type="match status" value="1"/>
</dbReference>
<dbReference type="Gene3D" id="2.70.150.10">
    <property type="entry name" value="Calcium-transporting ATPase, cytoplasmic transduction domain A"/>
    <property type="match status" value="1"/>
</dbReference>
<dbReference type="InterPro" id="IPR018303">
    <property type="entry name" value="ATPase_P-typ_P_site"/>
</dbReference>
<dbReference type="EMBL" id="BMVO01000028">
    <property type="protein sequence ID" value="GHB26665.1"/>
    <property type="molecule type" value="Genomic_DNA"/>
</dbReference>
<feature type="transmembrane region" description="Helical" evidence="9">
    <location>
        <begin position="773"/>
        <end position="793"/>
    </location>
</feature>
<evidence type="ECO:0000256" key="7">
    <source>
        <dbReference type="ARBA" id="ARBA00023136"/>
    </source>
</evidence>
<dbReference type="SMART" id="SM00831">
    <property type="entry name" value="Cation_ATPase_N"/>
    <property type="match status" value="1"/>
</dbReference>
<proteinExistence type="predicted"/>
<feature type="transmembrane region" description="Helical" evidence="9">
    <location>
        <begin position="672"/>
        <end position="697"/>
    </location>
</feature>
<evidence type="ECO:0000313" key="11">
    <source>
        <dbReference type="EMBL" id="GHB26665.1"/>
    </source>
</evidence>
<dbReference type="SUPFAM" id="SSF81653">
    <property type="entry name" value="Calcium ATPase, transduction domain A"/>
    <property type="match status" value="1"/>
</dbReference>
<dbReference type="SFLD" id="SFLDF00027">
    <property type="entry name" value="p-type_atpase"/>
    <property type="match status" value="1"/>
</dbReference>
<dbReference type="NCBIfam" id="TIGR01494">
    <property type="entry name" value="ATPase_P-type"/>
    <property type="match status" value="2"/>
</dbReference>
<feature type="transmembrane region" description="Helical" evidence="9">
    <location>
        <begin position="836"/>
        <end position="853"/>
    </location>
</feature>
<dbReference type="PRINTS" id="PR00119">
    <property type="entry name" value="CATATPASE"/>
</dbReference>
<evidence type="ECO:0000256" key="8">
    <source>
        <dbReference type="ARBA" id="ARBA00049360"/>
    </source>
</evidence>
<keyword evidence="7 9" id="KW-0472">Membrane</keyword>
<evidence type="ECO:0000256" key="3">
    <source>
        <dbReference type="ARBA" id="ARBA00022741"/>
    </source>
</evidence>
<feature type="transmembrane region" description="Helical" evidence="9">
    <location>
        <begin position="260"/>
        <end position="282"/>
    </location>
</feature>
<dbReference type="InterPro" id="IPR023214">
    <property type="entry name" value="HAD_sf"/>
</dbReference>
<feature type="transmembrane region" description="Helical" evidence="9">
    <location>
        <begin position="230"/>
        <end position="248"/>
    </location>
</feature>
<comment type="catalytic activity">
    <reaction evidence="8">
        <text>ATP + H2O = ADP + phosphate + H(+)</text>
        <dbReference type="Rhea" id="RHEA:13065"/>
        <dbReference type="ChEBI" id="CHEBI:15377"/>
        <dbReference type="ChEBI" id="CHEBI:15378"/>
        <dbReference type="ChEBI" id="CHEBI:30616"/>
        <dbReference type="ChEBI" id="CHEBI:43474"/>
        <dbReference type="ChEBI" id="CHEBI:456216"/>
    </reaction>
</comment>
<dbReference type="Pfam" id="PF00122">
    <property type="entry name" value="E1-E2_ATPase"/>
    <property type="match status" value="1"/>
</dbReference>
<dbReference type="SFLD" id="SFLDG00002">
    <property type="entry name" value="C1.7:_P-type_atpase_like"/>
    <property type="match status" value="1"/>
</dbReference>
<feature type="transmembrane region" description="Helical" evidence="9">
    <location>
        <begin position="805"/>
        <end position="824"/>
    </location>
</feature>
<evidence type="ECO:0000256" key="6">
    <source>
        <dbReference type="ARBA" id="ARBA00022989"/>
    </source>
</evidence>
<accession>A0ABQ3E8A2</accession>
<gene>
    <name evidence="11" type="ORF">GCM10010346_57810</name>
</gene>
<dbReference type="InterPro" id="IPR036412">
    <property type="entry name" value="HAD-like_sf"/>
</dbReference>
<feature type="transmembrane region" description="Helical" evidence="9">
    <location>
        <begin position="703"/>
        <end position="724"/>
    </location>
</feature>
<dbReference type="InterPro" id="IPR044492">
    <property type="entry name" value="P_typ_ATPase_HD_dom"/>
</dbReference>
<sequence length="881" mass="91014">MPVSSDLHPGPTHEEGLSREQTARLLTEYGPNALAPPPAISLWSRVSAQLRDPLIVVLLAAVALTVATADYADAVIIGVVVLFNTTVGVVQEVRADNAVAALSAMTAPTARVLRDGTEQEVASADVVPGDVLVLGEGDIVPADATLLQAAALLVDESTLTGESVPADKDAHGPDPEAARLRAGTVVVRGRAVATVTATGPHSALGMIAASLHPRQQLTPLQKRLAGLGKVLALVTVGLCLLVLALGLLRGQSLELMAVTAISLVVAAVPESLPAVVTLGLALGARRMAARNAVVRRLSAVETLGSVTVLATDKTGTLTEGRMLLERVWTPVGTVTVSGTGYEPVGEFLHAGLPPAPALADAVREVLVAGALCNDASLVPPAEAAAPWAALGDPTEAALLTGAAKAGCAREDLALTRPRIGEVPFDSLRKRMTTLHSTPRGTIEIYLKGAPEAVLEPSLLDEEPAVLERAREEAAALSAEGYRVLAVAAGSCTDLPEPAEKSESGLKLLGLAAISDPPKQVAEATVHACRRAGITSVLITGDHPATARAIATRVGILQGDEAERTGLVVTGQEVAAGQVPDLTRVRVFARTTPQQKLDIVKAWQARGEVTAMTGDGVNDGPALRQADIGVAMGRRGTEVARQAADLVLADDELTSVTAAVEEGRRVYTNIRRFLLYALAGGAAEILIMLLGPLLGLALPLRAGQILWINLLTHGLTGVAMGAEPASPDAMHRPSRRPQQHVLGDGLWQRVLRLSILVTTVCLGVSLWVRHAGGPWQTVLFLSLLTAQLGVALGLRERVLTRRNPSLPAAVLAAGALGVAAVYLPFLAHLLGTSAPSWPDLAIAAAAGLAAFAAARTESRLAKSTGGSSAATVMSRPGHAPAR</sequence>
<keyword evidence="4" id="KW-0067">ATP-binding</keyword>
<keyword evidence="6 9" id="KW-1133">Transmembrane helix</keyword>
<evidence type="ECO:0000313" key="12">
    <source>
        <dbReference type="Proteomes" id="UP000599437"/>
    </source>
</evidence>